<dbReference type="RefSeq" id="WP_185801954.1">
    <property type="nucleotide sequence ID" value="NZ_JACJVJ010000002.1"/>
</dbReference>
<keyword evidence="5" id="KW-1185">Reference proteome</keyword>
<dbReference type="InterPro" id="IPR029030">
    <property type="entry name" value="Caspase-like_dom_sf"/>
</dbReference>
<dbReference type="EMBL" id="JACJVJ010000002">
    <property type="protein sequence ID" value="MBC2778720.1"/>
    <property type="molecule type" value="Genomic_DNA"/>
</dbReference>
<dbReference type="Proteomes" id="UP000564378">
    <property type="component" value="Unassembled WGS sequence"/>
</dbReference>
<accession>A0A842I322</accession>
<proteinExistence type="predicted"/>
<dbReference type="Gene3D" id="3.40.50.1460">
    <property type="match status" value="1"/>
</dbReference>
<dbReference type="SUPFAM" id="SSF52129">
    <property type="entry name" value="Caspase-like"/>
    <property type="match status" value="1"/>
</dbReference>
<evidence type="ECO:0000259" key="2">
    <source>
        <dbReference type="Pfam" id="PF00656"/>
    </source>
</evidence>
<dbReference type="Pfam" id="PF00656">
    <property type="entry name" value="Peptidase_C14"/>
    <property type="match status" value="1"/>
</dbReference>
<dbReference type="InterPro" id="IPR018247">
    <property type="entry name" value="EF_Hand_1_Ca_BS"/>
</dbReference>
<gene>
    <name evidence="4" type="ORF">H6P80_13935</name>
</gene>
<evidence type="ECO:0000313" key="5">
    <source>
        <dbReference type="Proteomes" id="UP000564378"/>
    </source>
</evidence>
<evidence type="ECO:0000313" key="4">
    <source>
        <dbReference type="EMBL" id="MBC2778720.1"/>
    </source>
</evidence>
<feature type="chain" id="PRO_5032740723" evidence="1">
    <location>
        <begin position="30"/>
        <end position="651"/>
    </location>
</feature>
<feature type="domain" description="Peptidase C14 caspase" evidence="2">
    <location>
        <begin position="399"/>
        <end position="536"/>
    </location>
</feature>
<evidence type="ECO:0000259" key="3">
    <source>
        <dbReference type="Pfam" id="PF04151"/>
    </source>
</evidence>
<feature type="domain" description="Peptidase C-terminal archaeal/bacterial" evidence="3">
    <location>
        <begin position="179"/>
        <end position="248"/>
    </location>
</feature>
<dbReference type="InterPro" id="IPR050452">
    <property type="entry name" value="Metacaspase"/>
</dbReference>
<dbReference type="GO" id="GO:0004197">
    <property type="term" value="F:cysteine-type endopeptidase activity"/>
    <property type="evidence" value="ECO:0007669"/>
    <property type="project" value="InterPro"/>
</dbReference>
<reference evidence="4 5" key="1">
    <citation type="submission" date="2020-08" db="EMBL/GenBank/DDBJ databases">
        <title>Draft genome sequence of Parasphingopyxis sp. GrpM-11.</title>
        <authorList>
            <person name="Oh J."/>
            <person name="Roh D.-H."/>
        </authorList>
    </citation>
    <scope>NUCLEOTIDE SEQUENCE [LARGE SCALE GENOMIC DNA]</scope>
    <source>
        <strain evidence="4 5">GrpM-11</strain>
    </source>
</reference>
<keyword evidence="1" id="KW-0732">Signal</keyword>
<dbReference type="PANTHER" id="PTHR48104:SF30">
    <property type="entry name" value="METACASPASE-1"/>
    <property type="match status" value="1"/>
</dbReference>
<name>A0A842I322_9SPHN</name>
<dbReference type="InterPro" id="IPR007280">
    <property type="entry name" value="Peptidase_C_arc/bac"/>
</dbReference>
<dbReference type="InterPro" id="IPR011600">
    <property type="entry name" value="Pept_C14_caspase"/>
</dbReference>
<dbReference type="Gene3D" id="2.60.120.380">
    <property type="match status" value="3"/>
</dbReference>
<protein>
    <submittedName>
        <fullName evidence="4">Caspase family protein</fullName>
    </submittedName>
</protein>
<dbReference type="PROSITE" id="PS00018">
    <property type="entry name" value="EF_HAND_1"/>
    <property type="match status" value="1"/>
</dbReference>
<dbReference type="AlphaFoldDB" id="A0A842I322"/>
<dbReference type="Pfam" id="PF04151">
    <property type="entry name" value="PPC"/>
    <property type="match status" value="1"/>
</dbReference>
<dbReference type="GO" id="GO:0006508">
    <property type="term" value="P:proteolysis"/>
    <property type="evidence" value="ECO:0007669"/>
    <property type="project" value="InterPro"/>
</dbReference>
<feature type="signal peptide" evidence="1">
    <location>
        <begin position="1"/>
        <end position="29"/>
    </location>
</feature>
<dbReference type="PANTHER" id="PTHR48104">
    <property type="entry name" value="METACASPASE-4"/>
    <property type="match status" value="1"/>
</dbReference>
<sequence>MKTKSKFAAAGLGIAAVALAFALPTQSQAQDGDLAIGRTLEGELTTGDSVDGDKQYYDEFRLRADPGAQVSLLLSSDDFDTELRIAMPDGTTLSNDDDHVASETTNSRLDIVMPAEGVVRVRARSFRAAATGSYQLGAVSTDSLAIEADAPEAASIGIGQTREGELAESDYQNARGRHVDYYEFEGTAGQRLDLHLNSRGFDTVLALEGADGFVVRNDDDATAGEQTLNSRVVATLPEAGTYRILVTSYGTGETGAYTLATAINRNGDADTEQTAGNAEPLQFGQAITAELGKDDDTLATGEYLQRYSFEGHRGQPVTIDLSSEDFDTYLILRSPGGEQEDIDDTGDSLNSRYERVLAEDGLYTVTATSYAPGATGAFRLALSEGTTRIPAEPEARQVFAITVGIADYGGNSSNLTNTDTDAAKLYRKLEELGVLHEESILLTNQDASIDEFRTAFRRVAAQAGPDDIFLFFFSGHGNQIEDATDTGELDRRDETLVFADGEELTDDELARMFAEVHAGTAMIVLDSCFSGGFERDVITRPGMMGLFSSEEDLTSLVASEFSAGGYLARFFSDAVGGQADDNGDHNVTAGELVSYIRYRFREQCNGRNCIEAETGDAQRNHQELVVQRGSVQVDDILVVLPEQYGVVRGTR</sequence>
<organism evidence="4 5">
    <name type="scientific">Parasphingopyxis marina</name>
    <dbReference type="NCBI Taxonomy" id="2761622"/>
    <lineage>
        <taxon>Bacteria</taxon>
        <taxon>Pseudomonadati</taxon>
        <taxon>Pseudomonadota</taxon>
        <taxon>Alphaproteobacteria</taxon>
        <taxon>Sphingomonadales</taxon>
        <taxon>Sphingomonadaceae</taxon>
        <taxon>Parasphingopyxis</taxon>
    </lineage>
</organism>
<comment type="caution">
    <text evidence="4">The sequence shown here is derived from an EMBL/GenBank/DDBJ whole genome shotgun (WGS) entry which is preliminary data.</text>
</comment>
<evidence type="ECO:0000256" key="1">
    <source>
        <dbReference type="SAM" id="SignalP"/>
    </source>
</evidence>
<dbReference type="GO" id="GO:0005737">
    <property type="term" value="C:cytoplasm"/>
    <property type="evidence" value="ECO:0007669"/>
    <property type="project" value="TreeGrafter"/>
</dbReference>